<dbReference type="PROSITE" id="PS51525">
    <property type="entry name" value="NET"/>
    <property type="match status" value="1"/>
</dbReference>
<dbReference type="EMBL" id="NIVC01001563">
    <property type="protein sequence ID" value="PAA66396.1"/>
    <property type="molecule type" value="Genomic_DNA"/>
</dbReference>
<organism evidence="6 7">
    <name type="scientific">Macrostomum lignano</name>
    <dbReference type="NCBI Taxonomy" id="282301"/>
    <lineage>
        <taxon>Eukaryota</taxon>
        <taxon>Metazoa</taxon>
        <taxon>Spiralia</taxon>
        <taxon>Lophotrochozoa</taxon>
        <taxon>Platyhelminthes</taxon>
        <taxon>Rhabditophora</taxon>
        <taxon>Macrostomorpha</taxon>
        <taxon>Macrostomida</taxon>
        <taxon>Macrostomidae</taxon>
        <taxon>Macrostomum</taxon>
    </lineage>
</organism>
<accession>A0A267EY51</accession>
<dbReference type="SUPFAM" id="SSF47370">
    <property type="entry name" value="Bromodomain"/>
    <property type="match status" value="2"/>
</dbReference>
<feature type="compositionally biased region" description="Low complexity" evidence="3">
    <location>
        <begin position="463"/>
        <end position="486"/>
    </location>
</feature>
<dbReference type="GO" id="GO:0006338">
    <property type="term" value="P:chromatin remodeling"/>
    <property type="evidence" value="ECO:0007669"/>
    <property type="project" value="TreeGrafter"/>
</dbReference>
<feature type="region of interest" description="Disordered" evidence="3">
    <location>
        <begin position="122"/>
        <end position="255"/>
    </location>
</feature>
<dbReference type="PROSITE" id="PS50014">
    <property type="entry name" value="BROMODOMAIN_2"/>
    <property type="match status" value="2"/>
</dbReference>
<dbReference type="AlphaFoldDB" id="A0A267EY51"/>
<dbReference type="PROSITE" id="PS00633">
    <property type="entry name" value="BROMODOMAIN_1"/>
    <property type="match status" value="1"/>
</dbReference>
<keyword evidence="7" id="KW-1185">Reference proteome</keyword>
<evidence type="ECO:0000256" key="2">
    <source>
        <dbReference type="PROSITE-ProRule" id="PRU00035"/>
    </source>
</evidence>
<dbReference type="FunFam" id="1.20.1270.220:FF:000001">
    <property type="entry name" value="bromodomain-containing protein 2 isoform X1"/>
    <property type="match status" value="1"/>
</dbReference>
<dbReference type="Proteomes" id="UP000215902">
    <property type="component" value="Unassembled WGS sequence"/>
</dbReference>
<dbReference type="PANTHER" id="PTHR22880:SF225">
    <property type="entry name" value="BROMODOMAIN-CONTAINING PROTEIN BET-1-RELATED"/>
    <property type="match status" value="1"/>
</dbReference>
<feature type="compositionally biased region" description="Low complexity" evidence="3">
    <location>
        <begin position="167"/>
        <end position="180"/>
    </location>
</feature>
<feature type="compositionally biased region" description="Low complexity" evidence="3">
    <location>
        <begin position="577"/>
        <end position="590"/>
    </location>
</feature>
<feature type="compositionally biased region" description="Polar residues" evidence="3">
    <location>
        <begin position="181"/>
        <end position="198"/>
    </location>
</feature>
<evidence type="ECO:0000256" key="1">
    <source>
        <dbReference type="ARBA" id="ARBA00023117"/>
    </source>
</evidence>
<dbReference type="OrthoDB" id="21449at2759"/>
<feature type="domain" description="NET" evidence="5">
    <location>
        <begin position="591"/>
        <end position="673"/>
    </location>
</feature>
<dbReference type="PANTHER" id="PTHR22880">
    <property type="entry name" value="FALZ-RELATED BROMODOMAIN-CONTAINING PROTEINS"/>
    <property type="match status" value="1"/>
</dbReference>
<feature type="compositionally biased region" description="Low complexity" evidence="3">
    <location>
        <begin position="493"/>
        <end position="562"/>
    </location>
</feature>
<gene>
    <name evidence="6" type="ORF">BOX15_Mlig011125g1</name>
</gene>
<dbReference type="InterPro" id="IPR001487">
    <property type="entry name" value="Bromodomain"/>
</dbReference>
<dbReference type="InterPro" id="IPR018359">
    <property type="entry name" value="Bromodomain_CS"/>
</dbReference>
<evidence type="ECO:0000256" key="3">
    <source>
        <dbReference type="SAM" id="MobiDB-lite"/>
    </source>
</evidence>
<evidence type="ECO:0008006" key="8">
    <source>
        <dbReference type="Google" id="ProtNLM"/>
    </source>
</evidence>
<proteinExistence type="predicted"/>
<dbReference type="Gene3D" id="1.20.1270.220">
    <property type="match status" value="1"/>
</dbReference>
<keyword evidence="1 2" id="KW-0103">Bromodomain</keyword>
<dbReference type="GO" id="GO:0006355">
    <property type="term" value="P:regulation of DNA-templated transcription"/>
    <property type="evidence" value="ECO:0007669"/>
    <property type="project" value="TreeGrafter"/>
</dbReference>
<dbReference type="PRINTS" id="PR00503">
    <property type="entry name" value="BROMODOMAIN"/>
</dbReference>
<protein>
    <recommendedName>
        <fullName evidence="8">Bromodomain-containing protein</fullName>
    </recommendedName>
</protein>
<dbReference type="Gene3D" id="1.20.920.10">
    <property type="entry name" value="Bromodomain-like"/>
    <property type="match status" value="2"/>
</dbReference>
<feature type="compositionally biased region" description="Acidic residues" evidence="3">
    <location>
        <begin position="737"/>
        <end position="749"/>
    </location>
</feature>
<evidence type="ECO:0000259" key="5">
    <source>
        <dbReference type="PROSITE" id="PS51525"/>
    </source>
</evidence>
<feature type="region of interest" description="Disordered" evidence="3">
    <location>
        <begin position="463"/>
        <end position="597"/>
    </location>
</feature>
<dbReference type="Pfam" id="PF17035">
    <property type="entry name" value="BET"/>
    <property type="match status" value="1"/>
</dbReference>
<evidence type="ECO:0000313" key="6">
    <source>
        <dbReference type="EMBL" id="PAA66396.1"/>
    </source>
</evidence>
<feature type="compositionally biased region" description="Low complexity" evidence="3">
    <location>
        <begin position="384"/>
        <end position="403"/>
    </location>
</feature>
<feature type="domain" description="Bromo" evidence="4">
    <location>
        <begin position="28"/>
        <end position="101"/>
    </location>
</feature>
<evidence type="ECO:0000313" key="7">
    <source>
        <dbReference type="Proteomes" id="UP000215902"/>
    </source>
</evidence>
<dbReference type="GO" id="GO:0000785">
    <property type="term" value="C:chromatin"/>
    <property type="evidence" value="ECO:0007669"/>
    <property type="project" value="TreeGrafter"/>
</dbReference>
<evidence type="ECO:0000259" key="4">
    <source>
        <dbReference type="PROSITE" id="PS50014"/>
    </source>
</evidence>
<feature type="compositionally biased region" description="Low complexity" evidence="3">
    <location>
        <begin position="239"/>
        <end position="255"/>
    </location>
</feature>
<name>A0A267EY51_9PLAT</name>
<feature type="region of interest" description="Disordered" evidence="3">
    <location>
        <begin position="670"/>
        <end position="749"/>
    </location>
</feature>
<feature type="domain" description="Bromo" evidence="4">
    <location>
        <begin position="274"/>
        <end position="346"/>
    </location>
</feature>
<dbReference type="Pfam" id="PF00439">
    <property type="entry name" value="Bromodomain"/>
    <property type="match status" value="2"/>
</dbReference>
<feature type="compositionally biased region" description="Low complexity" evidence="3">
    <location>
        <begin position="411"/>
        <end position="423"/>
    </location>
</feature>
<feature type="compositionally biased region" description="Low complexity" evidence="3">
    <location>
        <begin position="720"/>
        <end position="736"/>
    </location>
</feature>
<dbReference type="InterPro" id="IPR036427">
    <property type="entry name" value="Bromodomain-like_sf"/>
</dbReference>
<feature type="region of interest" description="Disordered" evidence="3">
    <location>
        <begin position="372"/>
        <end position="426"/>
    </location>
</feature>
<feature type="compositionally biased region" description="Polar residues" evidence="3">
    <location>
        <begin position="213"/>
        <end position="222"/>
    </location>
</feature>
<sequence length="749" mass="77897">MDQSQQPKRRFWSNQLDYIKREALPALMKLPNAWPFKTPVDPVRLCIPDYPNIVLKPMDLNTVKNRLNSGKVYQSGQECIDDINNIFLNCFVFNKPGEDVVFMAEEVEAVFREKMRNYPTVEKEIGSGKQPAAAPPTAPAAIKKSPQPPVAPAAPALAKRRDDSSSATTTTPATTKALATPQQMTKSSTAAAPTQPAKTSAANATPAVSAATKTTPVPSQAQRRAVKRPPVKREPATPSAVVADQPAASAPAAGKSSDSLKACASLLKDVTSAKHKSINWPFLEPVDVTALGLTDYYDVISQPMDLSTIRKKLEAGQYADRDQFASDFRLMLNNCFRYNPQNSDVYKVGKELLKYFNEQFARLCAAAQPARGDATVNSGSGRSAAAAPAPAVTANSHGASSAAGGRGGGATSDAAGAAASTAAQPADVARVRELSIRIEELYSQMTSCVEEIRALLASRQLPSATPAATPGPSGRKQSQQQQSQSQRRTTAGASRASKTPATSTPALPAAAATATVSDRRAAAQAAPQQAASAAPAATPAGRKAAATPASGKRGAGAAAAGSLGKGGATSARRGRKQQSAPAQAAAAGWASDEDVGSAKPMTYEEKRQLSLDINNLPGDRLGRVVQIIQMREPTLRDSNPDEIEIDFETLQHATLRELEKYVRSVLHSKPAPAPVPAASSAKPAAAATTAAKRRAPAAAHGAGAEKRARKGAAPPPPPAAGSDSSSSGSDDSSSDSSDSDSSDSDSDSA</sequence>
<dbReference type="SMART" id="SM00297">
    <property type="entry name" value="BROMO"/>
    <property type="match status" value="2"/>
</dbReference>
<dbReference type="GO" id="GO:0005634">
    <property type="term" value="C:nucleus"/>
    <property type="evidence" value="ECO:0007669"/>
    <property type="project" value="TreeGrafter"/>
</dbReference>
<reference evidence="6 7" key="1">
    <citation type="submission" date="2017-06" db="EMBL/GenBank/DDBJ databases">
        <title>A platform for efficient transgenesis in Macrostomum lignano, a flatworm model organism for stem cell research.</title>
        <authorList>
            <person name="Berezikov E."/>
        </authorList>
    </citation>
    <scope>NUCLEOTIDE SEQUENCE [LARGE SCALE GENOMIC DNA]</scope>
    <source>
        <strain evidence="6">DV1</strain>
        <tissue evidence="6">Whole organism</tissue>
    </source>
</reference>
<comment type="caution">
    <text evidence="6">The sequence shown here is derived from an EMBL/GenBank/DDBJ whole genome shotgun (WGS) entry which is preliminary data.</text>
</comment>
<feature type="compositionally biased region" description="Low complexity" evidence="3">
    <location>
        <begin position="199"/>
        <end position="212"/>
    </location>
</feature>
<dbReference type="InterPro" id="IPR050935">
    <property type="entry name" value="Bromo_chromatin_reader"/>
</dbReference>
<feature type="compositionally biased region" description="Low complexity" evidence="3">
    <location>
        <begin position="676"/>
        <end position="702"/>
    </location>
</feature>
<dbReference type="STRING" id="282301.A0A267EY51"/>
<dbReference type="InterPro" id="IPR038336">
    <property type="entry name" value="NET_sf"/>
</dbReference>
<dbReference type="InterPro" id="IPR027353">
    <property type="entry name" value="NET_dom"/>
</dbReference>